<dbReference type="Proteomes" id="UP000007148">
    <property type="component" value="Unassembled WGS sequence"/>
</dbReference>
<dbReference type="HOGENOM" id="CLU_045277_9_0_1"/>
<dbReference type="OMA" id="AHKQCIE"/>
<accession>G4TEX6</accession>
<gene>
    <name evidence="5" type="ORF">PIIN_03808</name>
</gene>
<dbReference type="FunCoup" id="G4TEX6">
    <property type="interactions" value="146"/>
</dbReference>
<dbReference type="InterPro" id="IPR003958">
    <property type="entry name" value="CBFA_NFYB_domain"/>
</dbReference>
<keyword evidence="6" id="KW-1185">Reference proteome</keyword>
<dbReference type="eggNOG" id="KOG1659">
    <property type="taxonomic scope" value="Eukaryota"/>
</dbReference>
<dbReference type="PANTHER" id="PTHR10252:SF5">
    <property type="entry name" value="DR1-ASSOCIATED COREPRESSOR"/>
    <property type="match status" value="1"/>
</dbReference>
<evidence type="ECO:0000256" key="2">
    <source>
        <dbReference type="ARBA" id="ARBA00023242"/>
    </source>
</evidence>
<evidence type="ECO:0000313" key="6">
    <source>
        <dbReference type="Proteomes" id="UP000007148"/>
    </source>
</evidence>
<dbReference type="SUPFAM" id="SSF47113">
    <property type="entry name" value="Histone-fold"/>
    <property type="match status" value="1"/>
</dbReference>
<sequence>MSGASKGKGKNRQTRFPVARIKRIMQKDEEVGKVAQATPVVISKALELFMQDVMGAAARICEERGGRRVEGYHLKLAIENTETFDFLKEIVQGVHDPTNGGLISEEQLAEARAAERKPRKRRAKAANGEEEV</sequence>
<evidence type="ECO:0000256" key="3">
    <source>
        <dbReference type="SAM" id="MobiDB-lite"/>
    </source>
</evidence>
<reference evidence="5 6" key="1">
    <citation type="journal article" date="2011" name="PLoS Pathog.">
        <title>Endophytic Life Strategies Decoded by Genome and Transcriptome Analyses of the Mutualistic Root Symbiont Piriformospora indica.</title>
        <authorList>
            <person name="Zuccaro A."/>
            <person name="Lahrmann U."/>
            <person name="Guldener U."/>
            <person name="Langen G."/>
            <person name="Pfiffi S."/>
            <person name="Biedenkopf D."/>
            <person name="Wong P."/>
            <person name="Samans B."/>
            <person name="Grimm C."/>
            <person name="Basiewicz M."/>
            <person name="Murat C."/>
            <person name="Martin F."/>
            <person name="Kogel K.H."/>
        </authorList>
    </citation>
    <scope>NUCLEOTIDE SEQUENCE [LARGE SCALE GENOMIC DNA]</scope>
    <source>
        <strain evidence="5 6">DSM 11827</strain>
    </source>
</reference>
<protein>
    <submittedName>
        <fullName evidence="5">Related to negative regulator of transcription from Pol II promoter</fullName>
    </submittedName>
</protein>
<comment type="subcellular location">
    <subcellularLocation>
        <location evidence="1">Nucleus</location>
    </subcellularLocation>
</comment>
<dbReference type="GO" id="GO:0016251">
    <property type="term" value="F:RNA polymerase II general transcription initiation factor activity"/>
    <property type="evidence" value="ECO:0007669"/>
    <property type="project" value="TreeGrafter"/>
</dbReference>
<evidence type="ECO:0000313" key="5">
    <source>
        <dbReference type="EMBL" id="CCA69869.1"/>
    </source>
</evidence>
<dbReference type="AlphaFoldDB" id="G4TEX6"/>
<dbReference type="PANTHER" id="PTHR10252">
    <property type="entry name" value="HISTONE-LIKE TRANSCRIPTION FACTOR CCAAT-RELATED"/>
    <property type="match status" value="1"/>
</dbReference>
<dbReference type="GO" id="GO:0046982">
    <property type="term" value="F:protein heterodimerization activity"/>
    <property type="evidence" value="ECO:0007669"/>
    <property type="project" value="InterPro"/>
</dbReference>
<proteinExistence type="predicted"/>
<dbReference type="EMBL" id="CAFZ01000066">
    <property type="protein sequence ID" value="CCA69869.1"/>
    <property type="molecule type" value="Genomic_DNA"/>
</dbReference>
<dbReference type="Gene3D" id="1.10.20.10">
    <property type="entry name" value="Histone, subunit A"/>
    <property type="match status" value="1"/>
</dbReference>
<dbReference type="STRING" id="1109443.G4TEX6"/>
<name>G4TEX6_SERID</name>
<feature type="domain" description="Transcription factor CBF/NF-Y/archaeal histone" evidence="4">
    <location>
        <begin position="15"/>
        <end position="78"/>
    </location>
</feature>
<evidence type="ECO:0000259" key="4">
    <source>
        <dbReference type="Pfam" id="PF00808"/>
    </source>
</evidence>
<dbReference type="InterPro" id="IPR009072">
    <property type="entry name" value="Histone-fold"/>
</dbReference>
<evidence type="ECO:0000256" key="1">
    <source>
        <dbReference type="ARBA" id="ARBA00004123"/>
    </source>
</evidence>
<dbReference type="Pfam" id="PF00808">
    <property type="entry name" value="CBFD_NFYB_HMF"/>
    <property type="match status" value="1"/>
</dbReference>
<dbReference type="GO" id="GO:0001046">
    <property type="term" value="F:core promoter sequence-specific DNA binding"/>
    <property type="evidence" value="ECO:0007669"/>
    <property type="project" value="TreeGrafter"/>
</dbReference>
<dbReference type="CDD" id="cd22906">
    <property type="entry name" value="HFD_DRAP1"/>
    <property type="match status" value="1"/>
</dbReference>
<organism evidence="5 6">
    <name type="scientific">Serendipita indica (strain DSM 11827)</name>
    <name type="common">Root endophyte fungus</name>
    <name type="synonym">Piriformospora indica</name>
    <dbReference type="NCBI Taxonomy" id="1109443"/>
    <lineage>
        <taxon>Eukaryota</taxon>
        <taxon>Fungi</taxon>
        <taxon>Dikarya</taxon>
        <taxon>Basidiomycota</taxon>
        <taxon>Agaricomycotina</taxon>
        <taxon>Agaricomycetes</taxon>
        <taxon>Sebacinales</taxon>
        <taxon>Serendipitaceae</taxon>
        <taxon>Serendipita</taxon>
    </lineage>
</organism>
<dbReference type="OrthoDB" id="653904at2759"/>
<dbReference type="InterPro" id="IPR050568">
    <property type="entry name" value="Transcr_DNA_Rep_Reg"/>
</dbReference>
<dbReference type="GO" id="GO:0017054">
    <property type="term" value="C:negative cofactor 2 complex"/>
    <property type="evidence" value="ECO:0007669"/>
    <property type="project" value="TreeGrafter"/>
</dbReference>
<comment type="caution">
    <text evidence="5">The sequence shown here is derived from an EMBL/GenBank/DDBJ whole genome shotgun (WGS) entry which is preliminary data.</text>
</comment>
<keyword evidence="2" id="KW-0539">Nucleus</keyword>
<feature type="region of interest" description="Disordered" evidence="3">
    <location>
        <begin position="110"/>
        <end position="132"/>
    </location>
</feature>
<dbReference type="InParanoid" id="G4TEX6"/>